<feature type="region of interest" description="Disordered" evidence="1">
    <location>
        <begin position="3387"/>
        <end position="3417"/>
    </location>
</feature>
<dbReference type="PROSITE" id="PS50878">
    <property type="entry name" value="RT_POL"/>
    <property type="match status" value="1"/>
</dbReference>
<organism evidence="3 4">
    <name type="scientific">Fasciola hepatica</name>
    <name type="common">Liver fluke</name>
    <dbReference type="NCBI Taxonomy" id="6192"/>
    <lineage>
        <taxon>Eukaryota</taxon>
        <taxon>Metazoa</taxon>
        <taxon>Spiralia</taxon>
        <taxon>Lophotrochozoa</taxon>
        <taxon>Platyhelminthes</taxon>
        <taxon>Trematoda</taxon>
        <taxon>Digenea</taxon>
        <taxon>Plagiorchiida</taxon>
        <taxon>Echinostomata</taxon>
        <taxon>Echinostomatoidea</taxon>
        <taxon>Fasciolidae</taxon>
        <taxon>Fasciola</taxon>
    </lineage>
</organism>
<feature type="domain" description="Reverse transcriptase" evidence="2">
    <location>
        <begin position="1"/>
        <end position="171"/>
    </location>
</feature>
<dbReference type="InterPro" id="IPR058912">
    <property type="entry name" value="HTH_animal"/>
</dbReference>
<accession>A0ABC9HHG9</accession>
<keyword evidence="4" id="KW-1185">Reference proteome</keyword>
<proteinExistence type="predicted"/>
<evidence type="ECO:0000259" key="2">
    <source>
        <dbReference type="PROSITE" id="PS50878"/>
    </source>
</evidence>
<evidence type="ECO:0000256" key="1">
    <source>
        <dbReference type="SAM" id="MobiDB-lite"/>
    </source>
</evidence>
<evidence type="ECO:0000313" key="3">
    <source>
        <dbReference type="EMBL" id="CAM0512591.1"/>
    </source>
</evidence>
<dbReference type="InterPro" id="IPR000477">
    <property type="entry name" value="RT_dom"/>
</dbReference>
<feature type="compositionally biased region" description="Low complexity" evidence="1">
    <location>
        <begin position="3401"/>
        <end position="3417"/>
    </location>
</feature>
<comment type="caution">
    <text evidence="3">The sequence shown here is derived from an EMBL/GenBank/DDBJ whole genome shotgun (WGS) entry which is preliminary data.</text>
</comment>
<dbReference type="PANTHER" id="PTHR21301">
    <property type="entry name" value="REVERSE TRANSCRIPTASE"/>
    <property type="match status" value="1"/>
</dbReference>
<reference evidence="3 4" key="1">
    <citation type="submission" date="2024-08" db="EMBL/GenBank/DDBJ databases">
        <authorList>
            <person name="Paterson S."/>
        </authorList>
    </citation>
    <scope>NUCLEOTIDE SEQUENCE [LARGE SCALE GENOMIC DNA]</scope>
</reference>
<dbReference type="Proteomes" id="UP001189180">
    <property type="component" value="Unassembled WGS sequence"/>
</dbReference>
<gene>
    <name evidence="3" type="ORF">FHB240107_LOCUS10285</name>
</gene>
<name>A0ABC9HHG9_FASHE</name>
<evidence type="ECO:0000313" key="4">
    <source>
        <dbReference type="Proteomes" id="UP001189180"/>
    </source>
</evidence>
<sequence length="3417" mass="398230">MASFDFQSLFTNVPGREVIRIMCDHVEQNELKIGIPVSVLVRQLLLCTTNVSFSFLGWAYRQIDGVAIRTPLSPILAHMFLAHLEEKASKILERSQLYKRYVDHVLVITISLEETTWIMDKLDRLHPNIRFTMETEIEDTLHFLDIKMTRNNDGTMARSVYRKETWTGQCLQFDSFVSVEYERGLVRTLFQTARHICTDDMIDNELRQLKESLTRNAYPDAFIEKHSKPKLIRQTNCSAEKLLVTICLPFIRDDINCLLKRPLGSALAQNKYYAPDLRIIHRTIEIPTPSVKQRPPLYTKSNLIYQFQCSCGATYVGRTERQLRNRVIEYIPNWVQRFVMQSGSAQRHNDNVRNHKIPSSAVGRRPSAVARHLLMTQHPADRSTAFRVIYVAKNTRLLRQIDGVAIRTPLSPILAHMFLAHLEEKASKILERSQLYKRYVDHVLVITISLEETTWIMDKLDRLHPNIRFTMETEIEDTLHFLDIKMTRNNDGTMARSVYRKETWTGQCLQIDSFVSVEYERGLVRTLFQTARHICTEDMIDNELRQLKESFTRNAYPDAFIEKHSKPKLIRQTNCSAEKLLVTLCLPFIRDDINCLLKRPLGSALAQNKYYAPDLRIIHRTIEIPTPSVKQRPPLYTKSNLIYQFQCSCGATYVGRTERQLRNRVIEYIPNWVQRFVMQSGSDQRHNDNVRNHKIPSSAVGRRPSAVARHLLMTQHPADRTTAFRVIYVAKNTRLLRQIDGVAIRTPLSPILAHMFFAHLEEKASKILERSQLYKRYVDHVLVITISLEETTWIMDKLDRLHPNIRFTMETEIEDTLHFLDIKITRNNDGTMARSVYRKETWTGQCLQFDSFVSVEYERGLVRTLFQTARHICTEDMIDNELRQLKESFTRNAYPDAFIEKHSKPKLIRQTNCSAEKLLVTLCLPFIRDDINCLLKRPLGSALAKNKYYAPDLRIIHRTIEIPTPSVKQRPPMYTKSNLIYQFQCSCGATYVGRTERQLRNRVIEYIPNWVQRFVMQSGSDQRHNDNVRNHKIPSSAVGRRPSAVARHLLMTQHPADRTTAFRVIYVAKNTRLLRQIDGVAIRTPLSPILAHMFLAHLEEKASKILERSQLYKRYVDHVLVITISLEETTWIMDKLDRLHPNIRFTMETEIEDTLHFLDIKITRNNDGTMARSVYRKETWTGQCLQIDSFVSVEYERGLVRTLFQTARHICTEDMIDNELRQLKESFTRNAYPDAFIEKHSKPKLIRQTNCSAEKLLVTLCLPFIRDDINCLLKRPLGSALAQNKYYAPDLRIIHRTIEIPTPSVKQRPPLYTKSNLIYQFQCSCGATYVGRTERQLRNRVIEYIPNWVQRFVMQSGSDQRHNDNVRNHKIPSSAVGRRPSAVARHLLMTQHPADRTTAFRVIYVAKNTRLLRQIDGVAIRTPLSPILAHMFLAHLEEKASKILERSQLYKRYVDHVLVITISLEETTWIMDKLDRLHPNIRFTMETEIEDTLHFLDIKITRNNDGTMARSVYRKETWTGQCLQIDSFVSVEYERGLVRTLFQTARHICTEDMIDNELRQLKESFTRNAYPDAFIEKHSKPKLIRQTNCSAEKLLVTLCLPFIRDDINCLLKRPLGSALAQNKYYAPDLRIIHRTIEIPTPSVKQRPPMYTKSNLIYQFQCSCGATYVGRTERQLRNRVIEYIPNWVQRFVMQSGSDQRHNDNVRNHKIPSSAVGRRPSAVARHLLMTQHPADRTTAFRVIYVAKNTRLLRQIDGVAIGTPLSPILAHMFFAHLEEKASKILERSQLYKRYVDHVLVITISLEETTWIMDKLDRLHPNIRFTMETEIEDTLHFLDIKITRNNDGTMARSVYRKETWTGQCLQFDSFVSVEYERGLVRTLFQTARHICTEDMIDNELRQLKESLTRNAYPDAFIEKHSKPKLIRQTNCSAEKLLVTICLPFIRDDINCLLKRPLGSALAQNKYYAPDLRIIHRTIEIPTPSVKQRPPLYTKSNLIYQFQCSCEATYLGRTERQLRNRVIEYIPNWVQRFVMQSGSDQRHNDNVRNHKIPSSAVGRRPSAVARHLLMTQHPADRSTAFRVIYVAKNTRLLRQIDGVAIRTPLSPILAHMFLAHLEEKASKILERSQLYKRYVDHVLVITISLEETTWIMDKLDRLHPNIRFTMETEIEDTLHFLDIKMTRNNDGTMARSVYRKETWTGQCLQFDSFVSVEYERGLVRTLFQTARHICTEDMIDNELRQLKESLTRNAYPDAFIEKHSKPKLIRQTNCSAEKLLVTICLPFIRDDINCLLKRPLGSALAKNKYYAPDLRIIHRTIEIPTPSVKQRPPMYTKSNLIYQFQCSCGATYLGRTERQLRNRVIEYIPNWVQRFVMQSGSDQRHNDNVRNHKIPSSAVGRRPSAVARHLLMTQHPADRTTAFRVIYVAKNTRLLRQIDGVAIRTPLSPILAHMFLAHLEEKASKILERSQLYKRYVDHVLVITISLEETTWIMDKLDRLHPNIRFTMETEIEDTLHFLDIKITRNNDGTMARSVYRKETWTGQCLQFDSFVSVEYERGLVRTLFQTARHICTEDMIDNELRQLKESLTRNAYPDAFIEKHSKPKLIRQTNCSAEKLLVTICLPFIRDDINCLLKRPLGSALAQNKYYAPDLRIIHRTIEIPTPSVKQRPPLYTKSNLIYQFQCSCGATYVGRTERQLRNRVIEYIPNWVQRFVMQSGSDQRHNDNVRNHKIPSSAVRRRPSAVARHLLMTQHPADRSTAFRVIYVAKNTRLLRQIDGVAIRTPLSPILAHMFLAHLEEKASKIPERSQLYKRYVDHVLVITISLEETTWIMDKLDRLHPNIRFTMETEIEDTLHFLDIKITRNNDGTMARSVYRKETWTGQCLQFDSFVSVEYERGLVRTLFQTARHICTEDMIDNELRQLKESLTRNAYPDAFIEKHSKPKLIRQTNCSAEKLLVTICLPFIRDDINCLLKRPLGSALAQNKYYAPDLRIIHRTIEIPTPSVKQRPPLYTKSNLIYQFQCSCGATYVGRTERQLRNRVIEYIPNWVQRFVMQSGSDQRHNDNVRNHKIPSSAVGRRPSAVARHLLMTQHPADRSTAFRVIYVAKNTRLLRQIDGVAIGTPLSPILAHMFLAHLEEKASKIPERSQLYKRYVDHVLVITISLEETTWIMDKLDRLHPNIRFTMETEIEDTLHFLDIKITRNNDGTMARSVYRKETWTGQCLQFDSFVSVEYERGLVRTLFQTARHICTEDMIDNELRQLKESLTRNAYPDAFIEKHSKPKLIRQTNCSAEKLLVTICLPFIRDDINCLLKRPLGSALAKNKYYAPDLRIIHRTIEIPTPSVKQRPPLYTKSNLIYQFQCSCGATYVGRTERQLRNRVIEYIPNWVQRFVMQSGSDQRHNDNVRNHKIPSSAVGRRSSSSDDATSS</sequence>
<dbReference type="Pfam" id="PF26215">
    <property type="entry name" value="HTH_animal"/>
    <property type="match status" value="10"/>
</dbReference>
<protein>
    <recommendedName>
        <fullName evidence="2">Reverse transcriptase domain-containing protein</fullName>
    </recommendedName>
</protein>
<dbReference type="PANTHER" id="PTHR21301:SF10">
    <property type="entry name" value="REVERSE TRANSCRIPTASE DOMAIN-CONTAINING PROTEIN"/>
    <property type="match status" value="1"/>
</dbReference>
<dbReference type="EMBL" id="CANUEZ050000219">
    <property type="protein sequence ID" value="CAM0512591.1"/>
    <property type="molecule type" value="Genomic_DNA"/>
</dbReference>